<dbReference type="InterPro" id="IPR035965">
    <property type="entry name" value="PAS-like_dom_sf"/>
</dbReference>
<dbReference type="PATRIC" id="fig|657309.4.peg.3634"/>
<dbReference type="RefSeq" id="WP_015533006.1">
    <property type="nucleotide sequence ID" value="NC_021017.1"/>
</dbReference>
<dbReference type="Proteomes" id="UP000008795">
    <property type="component" value="Chromosome"/>
</dbReference>
<dbReference type="eggNOG" id="COG2203">
    <property type="taxonomic scope" value="Bacteria"/>
</dbReference>
<evidence type="ECO:0000313" key="2">
    <source>
        <dbReference type="Proteomes" id="UP000008795"/>
    </source>
</evidence>
<dbReference type="HOGENOM" id="CLU_1999362_0_0_10"/>
<gene>
    <name evidence="1" type="ORF">BXY_46460</name>
</gene>
<accession>D6D5B1</accession>
<proteinExistence type="predicted"/>
<protein>
    <submittedName>
        <fullName evidence="1">Uncharacterized protein</fullName>
    </submittedName>
</protein>
<dbReference type="AlphaFoldDB" id="D6D5B1"/>
<reference evidence="1 2" key="1">
    <citation type="submission" date="2010-03" db="EMBL/GenBank/DDBJ databases">
        <title>The genome sequence of Bacteriodes xylanisolvens XB1A.</title>
        <authorList>
            <consortium name="metaHIT consortium -- http://www.metahit.eu/"/>
            <person name="Pajon A."/>
            <person name="Turner K."/>
            <person name="Parkhill J."/>
            <person name="Bernalier A."/>
        </authorList>
    </citation>
    <scope>NUCLEOTIDE SEQUENCE [LARGE SCALE GENOMIC DNA]</scope>
    <source>
        <strain evidence="1 2">XB1A</strain>
    </source>
</reference>
<sequence>MEQTLENGIADNLLHNIFNDLSVGLELYDKDGLMIDVNYSRLRSMGIKDKKDILGYNLFNYTSFSDEIKEQVRKGETVRFMAKYNFDDVRHLFPTNLSGIKFFEITVSFVHNEKSEITNYMVISQDVTERVLWQNKYDNLYEEAVRSKKRTP</sequence>
<dbReference type="Gene3D" id="3.30.450.20">
    <property type="entry name" value="PAS domain"/>
    <property type="match status" value="1"/>
</dbReference>
<evidence type="ECO:0000313" key="1">
    <source>
        <dbReference type="EMBL" id="CBK69505.1"/>
    </source>
</evidence>
<reference evidence="1 2" key="2">
    <citation type="submission" date="2010-03" db="EMBL/GenBank/DDBJ databases">
        <authorList>
            <person name="Pajon A."/>
        </authorList>
    </citation>
    <scope>NUCLEOTIDE SEQUENCE [LARGE SCALE GENOMIC DNA]</scope>
    <source>
        <strain evidence="1 2">XB1A</strain>
    </source>
</reference>
<dbReference type="EMBL" id="FP929033">
    <property type="protein sequence ID" value="CBK69505.1"/>
    <property type="molecule type" value="Genomic_DNA"/>
</dbReference>
<name>D6D5B1_9BACE</name>
<dbReference type="KEGG" id="bxy:BXY_46460"/>
<dbReference type="SUPFAM" id="SSF55785">
    <property type="entry name" value="PYP-like sensor domain (PAS domain)"/>
    <property type="match status" value="1"/>
</dbReference>
<organism evidence="1 2">
    <name type="scientific">Bacteroides xylanisolvens XB1A</name>
    <dbReference type="NCBI Taxonomy" id="657309"/>
    <lineage>
        <taxon>Bacteria</taxon>
        <taxon>Pseudomonadati</taxon>
        <taxon>Bacteroidota</taxon>
        <taxon>Bacteroidia</taxon>
        <taxon>Bacteroidales</taxon>
        <taxon>Bacteroidaceae</taxon>
        <taxon>Bacteroides</taxon>
    </lineage>
</organism>